<dbReference type="PANTHER" id="PTHR34857:SF2">
    <property type="entry name" value="SLL0384 PROTEIN"/>
    <property type="match status" value="1"/>
</dbReference>
<dbReference type="InterPro" id="IPR003339">
    <property type="entry name" value="ABC/ECF_trnsptr_transmembrane"/>
</dbReference>
<comment type="similarity">
    <text evidence="2">Belongs to the CbiQ family.</text>
</comment>
<keyword evidence="9" id="KW-1185">Reference proteome</keyword>
<dbReference type="RefSeq" id="WP_107672703.1">
    <property type="nucleotide sequence ID" value="NZ_PZKE01000004.1"/>
</dbReference>
<evidence type="ECO:0000313" key="9">
    <source>
        <dbReference type="Proteomes" id="UP000241362"/>
    </source>
</evidence>
<comment type="caution">
    <text evidence="8">The sequence shown here is derived from an EMBL/GenBank/DDBJ whole genome shotgun (WGS) entry which is preliminary data.</text>
</comment>
<evidence type="ECO:0000256" key="7">
    <source>
        <dbReference type="SAM" id="Phobius"/>
    </source>
</evidence>
<sequence>MMLPGDLRLRMLAGFGALVLIAPLSRQGPAAAALAAVLALFAVQRQPLPWRRLWHLEAFLVLLLVTLPFTLPGTPLLRIGPLVASHEGLERAGVVAAKVAASVLLVTLVFAATEPERVGAALRALRLPEPLVRIFLGVVRYLALIRAEMQRLQDAMRMRSFRPGSNRHTWRSYGHLLGMMLLRAMQRADRVEEAMRMRGYAGRFLAETPARPAGRDWLAGLLLLAGAAALLAWDMA</sequence>
<organism evidence="8 9">
    <name type="scientific">Fuscovulum blasticum DSM 2131</name>
    <dbReference type="NCBI Taxonomy" id="1188250"/>
    <lineage>
        <taxon>Bacteria</taxon>
        <taxon>Pseudomonadati</taxon>
        <taxon>Pseudomonadota</taxon>
        <taxon>Alphaproteobacteria</taxon>
        <taxon>Rhodobacterales</taxon>
        <taxon>Paracoccaceae</taxon>
        <taxon>Pseudogemmobacter</taxon>
    </lineage>
</organism>
<evidence type="ECO:0000256" key="1">
    <source>
        <dbReference type="ARBA" id="ARBA00004651"/>
    </source>
</evidence>
<dbReference type="EMBL" id="PZKE01000004">
    <property type="protein sequence ID" value="PTE15452.1"/>
    <property type="molecule type" value="Genomic_DNA"/>
</dbReference>
<dbReference type="CDD" id="cd16914">
    <property type="entry name" value="EcfT"/>
    <property type="match status" value="1"/>
</dbReference>
<evidence type="ECO:0000256" key="5">
    <source>
        <dbReference type="ARBA" id="ARBA00022989"/>
    </source>
</evidence>
<keyword evidence="5 7" id="KW-1133">Transmembrane helix</keyword>
<name>A0A2T4JC16_FUSBL</name>
<dbReference type="AlphaFoldDB" id="A0A2T4JC16"/>
<protein>
    <submittedName>
        <fullName evidence="8">Cobalt ECF transporter T component CbiQ</fullName>
    </submittedName>
</protein>
<gene>
    <name evidence="8" type="primary">cbiQ</name>
    <name evidence="8" type="ORF">C5F44_06055</name>
</gene>
<feature type="transmembrane region" description="Helical" evidence="7">
    <location>
        <begin position="59"/>
        <end position="80"/>
    </location>
</feature>
<evidence type="ECO:0000256" key="4">
    <source>
        <dbReference type="ARBA" id="ARBA00022692"/>
    </source>
</evidence>
<dbReference type="InterPro" id="IPR051611">
    <property type="entry name" value="ECF_transporter_component"/>
</dbReference>
<proteinExistence type="inferred from homology"/>
<dbReference type="NCBIfam" id="TIGR02454">
    <property type="entry name" value="ECF_T_CbiQ"/>
    <property type="match status" value="1"/>
</dbReference>
<reference evidence="8 9" key="1">
    <citation type="submission" date="2018-03" db="EMBL/GenBank/DDBJ databases">
        <title>Rhodobacter blasticus.</title>
        <authorList>
            <person name="Meyer T.E."/>
            <person name="Miller S."/>
            <person name="Lodha T."/>
            <person name="Gandham S."/>
            <person name="Chintalapati S."/>
            <person name="Chintalapati V.R."/>
        </authorList>
    </citation>
    <scope>NUCLEOTIDE SEQUENCE [LARGE SCALE GENOMIC DNA]</scope>
    <source>
        <strain evidence="8 9">DSM 2131</strain>
    </source>
</reference>
<keyword evidence="4 7" id="KW-0812">Transmembrane</keyword>
<dbReference type="GO" id="GO:0006824">
    <property type="term" value="P:cobalt ion transport"/>
    <property type="evidence" value="ECO:0007669"/>
    <property type="project" value="InterPro"/>
</dbReference>
<feature type="transmembrane region" description="Helical" evidence="7">
    <location>
        <begin position="217"/>
        <end position="233"/>
    </location>
</feature>
<evidence type="ECO:0000256" key="2">
    <source>
        <dbReference type="ARBA" id="ARBA00008564"/>
    </source>
</evidence>
<dbReference type="InterPro" id="IPR012809">
    <property type="entry name" value="ECF_CbiQ"/>
</dbReference>
<evidence type="ECO:0000313" key="8">
    <source>
        <dbReference type="EMBL" id="PTE15452.1"/>
    </source>
</evidence>
<dbReference type="GO" id="GO:0043190">
    <property type="term" value="C:ATP-binding cassette (ABC) transporter complex"/>
    <property type="evidence" value="ECO:0007669"/>
    <property type="project" value="InterPro"/>
</dbReference>
<dbReference type="Proteomes" id="UP000241362">
    <property type="component" value="Unassembled WGS sequence"/>
</dbReference>
<comment type="subcellular location">
    <subcellularLocation>
        <location evidence="1">Cell membrane</location>
        <topology evidence="1">Multi-pass membrane protein</topology>
    </subcellularLocation>
</comment>
<dbReference type="PANTHER" id="PTHR34857">
    <property type="entry name" value="SLL0384 PROTEIN"/>
    <property type="match status" value="1"/>
</dbReference>
<keyword evidence="6 7" id="KW-0472">Membrane</keyword>
<accession>A0A2T4JC16</accession>
<evidence type="ECO:0000256" key="6">
    <source>
        <dbReference type="ARBA" id="ARBA00023136"/>
    </source>
</evidence>
<dbReference type="Pfam" id="PF02361">
    <property type="entry name" value="CbiQ"/>
    <property type="match status" value="1"/>
</dbReference>
<evidence type="ECO:0000256" key="3">
    <source>
        <dbReference type="ARBA" id="ARBA00022475"/>
    </source>
</evidence>
<feature type="transmembrane region" description="Helical" evidence="7">
    <location>
        <begin position="92"/>
        <end position="111"/>
    </location>
</feature>
<keyword evidence="3" id="KW-1003">Cell membrane</keyword>